<dbReference type="Pfam" id="PF13786">
    <property type="entry name" value="DUF4179"/>
    <property type="match status" value="1"/>
</dbReference>
<reference evidence="4 5" key="1">
    <citation type="submission" date="2021-07" db="EMBL/GenBank/DDBJ databases">
        <title>Clostridium weizhouense sp. nov., an anaerobic bacterium isolated from activated sludge of Petroleum wastewater.</title>
        <authorList>
            <person name="Li Q."/>
        </authorList>
    </citation>
    <scope>NUCLEOTIDE SEQUENCE [LARGE SCALE GENOMIC DNA]</scope>
    <source>
        <strain evidence="4 5">YB-6</strain>
    </source>
</reference>
<keyword evidence="5" id="KW-1185">Reference proteome</keyword>
<proteinExistence type="predicted"/>
<sequence>MNNNEFFNIKITESLEKAMDNAIDKGIERASSEIKPKKIKKRKIAIGITAACISFVVSFGVINPAFAAKLPIIGTVFKAIEKNIEFPGDYSQYATSLNEVVSDNGIKITLSDILCDGEELYVTYKVESKEPFRYEKEGDEPLDSDQLLENEASHKVSFSEKELVMDAIGGLDGKFIDEHTFIGMKKYYLKFLDKEIPDSFNFEVKITSIGTHVFYNNPKNQFFYGNWAFKVPVKVDKSISKNINVNYKTDNGFSLESIIITPFNVVINSTTPDYEYYDMKVIDDNNRELDFTNSGSLNDNKKITYFNALPKDCKSLRVIIYRDKLEEKETIKNLDGSSETTYEDVGNEIFLDKTISIE</sequence>
<keyword evidence="1" id="KW-0472">Membrane</keyword>
<evidence type="ECO:0000259" key="3">
    <source>
        <dbReference type="Pfam" id="PF18705"/>
    </source>
</evidence>
<evidence type="ECO:0000313" key="4">
    <source>
        <dbReference type="EMBL" id="MBW6410170.1"/>
    </source>
</evidence>
<keyword evidence="1" id="KW-1133">Transmembrane helix</keyword>
<dbReference type="RefSeq" id="WP_219779264.1">
    <property type="nucleotide sequence ID" value="NZ_JAHXPT010000005.1"/>
</dbReference>
<dbReference type="Pfam" id="PF18705">
    <property type="entry name" value="DUF5643"/>
    <property type="match status" value="1"/>
</dbReference>
<evidence type="ECO:0000256" key="1">
    <source>
        <dbReference type="SAM" id="Phobius"/>
    </source>
</evidence>
<dbReference type="InterPro" id="IPR040680">
    <property type="entry name" value="DUF5643"/>
</dbReference>
<dbReference type="InterPro" id="IPR025436">
    <property type="entry name" value="DUF4179"/>
</dbReference>
<name>A0ABS7ANC5_9CLOT</name>
<accession>A0ABS7ANC5</accession>
<feature type="domain" description="DUF4179" evidence="2">
    <location>
        <begin position="40"/>
        <end position="128"/>
    </location>
</feature>
<dbReference type="EMBL" id="JAHXPT010000005">
    <property type="protein sequence ID" value="MBW6410170.1"/>
    <property type="molecule type" value="Genomic_DNA"/>
</dbReference>
<comment type="caution">
    <text evidence="4">The sequence shown here is derived from an EMBL/GenBank/DDBJ whole genome shotgun (WGS) entry which is preliminary data.</text>
</comment>
<protein>
    <submittedName>
        <fullName evidence="4">DUF4179 domain-containing protein</fullName>
    </submittedName>
</protein>
<dbReference type="Proteomes" id="UP001519921">
    <property type="component" value="Unassembled WGS sequence"/>
</dbReference>
<dbReference type="Gene3D" id="2.60.40.1630">
    <property type="entry name" value="bacillus anthracis domain"/>
    <property type="match status" value="1"/>
</dbReference>
<gene>
    <name evidence="4" type="ORF">KYD98_08695</name>
</gene>
<feature type="domain" description="DUF5643" evidence="3">
    <location>
        <begin position="240"/>
        <end position="332"/>
    </location>
</feature>
<organism evidence="4 5">
    <name type="scientific">Clostridium weizhouense</name>
    <dbReference type="NCBI Taxonomy" id="2859781"/>
    <lineage>
        <taxon>Bacteria</taxon>
        <taxon>Bacillati</taxon>
        <taxon>Bacillota</taxon>
        <taxon>Clostridia</taxon>
        <taxon>Eubacteriales</taxon>
        <taxon>Clostridiaceae</taxon>
        <taxon>Clostridium</taxon>
    </lineage>
</organism>
<feature type="transmembrane region" description="Helical" evidence="1">
    <location>
        <begin position="44"/>
        <end position="62"/>
    </location>
</feature>
<keyword evidence="1" id="KW-0812">Transmembrane</keyword>
<evidence type="ECO:0000259" key="2">
    <source>
        <dbReference type="Pfam" id="PF13786"/>
    </source>
</evidence>
<evidence type="ECO:0000313" key="5">
    <source>
        <dbReference type="Proteomes" id="UP001519921"/>
    </source>
</evidence>